<comment type="caution">
    <text evidence="8">The sequence shown here is derived from an EMBL/GenBank/DDBJ whole genome shotgun (WGS) entry which is preliminary data.</text>
</comment>
<dbReference type="EMBL" id="BPUB01000001">
    <property type="protein sequence ID" value="GJG58576.1"/>
    <property type="molecule type" value="Genomic_DNA"/>
</dbReference>
<dbReference type="Pfam" id="PF04055">
    <property type="entry name" value="Radical_SAM"/>
    <property type="match status" value="1"/>
</dbReference>
<name>A0A9R1C9L8_9BACT</name>
<dbReference type="NCBIfam" id="TIGR04085">
    <property type="entry name" value="rSAM_more_4Fe4S"/>
    <property type="match status" value="1"/>
</dbReference>
<dbReference type="Gene3D" id="3.20.20.70">
    <property type="entry name" value="Aldolase class I"/>
    <property type="match status" value="1"/>
</dbReference>
<comment type="cofactor">
    <cofactor evidence="1">
        <name>[4Fe-4S] cluster</name>
        <dbReference type="ChEBI" id="CHEBI:49883"/>
    </cofactor>
</comment>
<dbReference type="CDD" id="cd01335">
    <property type="entry name" value="Radical_SAM"/>
    <property type="match status" value="1"/>
</dbReference>
<gene>
    <name evidence="8" type="ORF">PRLR5076_14270</name>
</gene>
<keyword evidence="5" id="KW-0408">Iron</keyword>
<dbReference type="PANTHER" id="PTHR43787:SF3">
    <property type="entry name" value="ARYLSULFATASE REGULATORY PROTEIN"/>
    <property type="match status" value="1"/>
</dbReference>
<dbReference type="SFLD" id="SFLDG01067">
    <property type="entry name" value="SPASM/twitch_domain_containing"/>
    <property type="match status" value="1"/>
</dbReference>
<dbReference type="InterPro" id="IPR058240">
    <property type="entry name" value="rSAM_sf"/>
</dbReference>
<dbReference type="InterPro" id="IPR023885">
    <property type="entry name" value="4Fe4S-binding_SPASM_dom"/>
</dbReference>
<dbReference type="InterPro" id="IPR007197">
    <property type="entry name" value="rSAM"/>
</dbReference>
<reference evidence="8" key="1">
    <citation type="journal article" date="2022" name="Int. J. Syst. Evol. Microbiol.">
        <title>Prevotella lacticifex sp. nov., isolated from the rumen of cows.</title>
        <authorList>
            <person name="Shinkai T."/>
            <person name="Ikeyama N."/>
            <person name="Kumagai M."/>
            <person name="Ohmori H."/>
            <person name="Sakamoto M."/>
            <person name="Ohkuma M."/>
            <person name="Mitsumori M."/>
        </authorList>
    </citation>
    <scope>NUCLEOTIDE SEQUENCE</scope>
    <source>
        <strain evidence="8">R5076</strain>
    </source>
</reference>
<accession>A0A9R1C9L8</accession>
<dbReference type="SFLD" id="SFLDS00029">
    <property type="entry name" value="Radical_SAM"/>
    <property type="match status" value="1"/>
</dbReference>
<dbReference type="PANTHER" id="PTHR43787">
    <property type="entry name" value="FEMO COFACTOR BIOSYNTHESIS PROTEIN NIFB-RELATED"/>
    <property type="match status" value="1"/>
</dbReference>
<dbReference type="InterPro" id="IPR013785">
    <property type="entry name" value="Aldolase_TIM"/>
</dbReference>
<dbReference type="AlphaFoldDB" id="A0A9R1C9L8"/>
<keyword evidence="4" id="KW-0479">Metal-binding</keyword>
<evidence type="ECO:0000259" key="7">
    <source>
        <dbReference type="Pfam" id="PF04055"/>
    </source>
</evidence>
<dbReference type="SUPFAM" id="SSF102114">
    <property type="entry name" value="Radical SAM enzymes"/>
    <property type="match status" value="1"/>
</dbReference>
<protein>
    <submittedName>
        <fullName evidence="8">Radical SAM/SPASM domain Clo7bot peptide maturase</fullName>
    </submittedName>
</protein>
<dbReference type="RefSeq" id="WP_223926177.1">
    <property type="nucleotide sequence ID" value="NZ_BPTU01000001.1"/>
</dbReference>
<keyword evidence="9" id="KW-1185">Reference proteome</keyword>
<evidence type="ECO:0000256" key="3">
    <source>
        <dbReference type="ARBA" id="ARBA00022691"/>
    </source>
</evidence>
<dbReference type="GO" id="GO:0003824">
    <property type="term" value="F:catalytic activity"/>
    <property type="evidence" value="ECO:0007669"/>
    <property type="project" value="InterPro"/>
</dbReference>
<evidence type="ECO:0000256" key="1">
    <source>
        <dbReference type="ARBA" id="ARBA00001966"/>
    </source>
</evidence>
<dbReference type="GO" id="GO:0046872">
    <property type="term" value="F:metal ion binding"/>
    <property type="evidence" value="ECO:0007669"/>
    <property type="project" value="UniProtKB-KW"/>
</dbReference>
<dbReference type="GO" id="GO:0051539">
    <property type="term" value="F:4 iron, 4 sulfur cluster binding"/>
    <property type="evidence" value="ECO:0007669"/>
    <property type="project" value="UniProtKB-KW"/>
</dbReference>
<feature type="domain" description="Radical SAM core" evidence="7">
    <location>
        <begin position="98"/>
        <end position="246"/>
    </location>
</feature>
<dbReference type="GeneID" id="72467388"/>
<organism evidence="8 9">
    <name type="scientific">Prevotella lacticifex</name>
    <dbReference type="NCBI Taxonomy" id="2854755"/>
    <lineage>
        <taxon>Bacteria</taxon>
        <taxon>Pseudomonadati</taxon>
        <taxon>Bacteroidota</taxon>
        <taxon>Bacteroidia</taxon>
        <taxon>Bacteroidales</taxon>
        <taxon>Prevotellaceae</taxon>
        <taxon>Prevotella</taxon>
    </lineage>
</organism>
<proteinExistence type="predicted"/>
<keyword evidence="3" id="KW-0949">S-adenosyl-L-methionine</keyword>
<sequence length="441" mass="51157">MKLRKSKYTFLLDAGGKYLVYNSAKNNFWKVNDNVFEFIKYLDSIEIQNASERELASFLHRLSIINTDEEDRNIADNFKLRFLANSFSKDHLDLTIAPTLKCNLCCPYCFEENKPLFVMDKAICDKIVKFVKKHNFAKKIRITWFGGEPLLCVGKIDYILKELSKTNFPDLEYQEIITNGTLLRGYNLRLFKDYKFNAIQVTFDGSELNHDKKRKTANGSGTYNIILSNLDEFVSLFPSIDIKIRINIDKSNGDDFLYLNDFLTNRYKGKKNLFIYPGVLKSCSTSIKNAPFLCNSEVSALYMRYMSHGYLISYPRYNYFGCGANQLSSYVIGPRGELYKCWQDLGKDDRIVGSIFDDEYSNDNLLNGYLLHGSHMNDSSCMECPIMPICDSNCANDRLDNLFNNANHELCSIYREHDYQLLKDKLVEIYNLIEQNRSHIK</sequence>
<evidence type="ECO:0000256" key="5">
    <source>
        <dbReference type="ARBA" id="ARBA00023004"/>
    </source>
</evidence>
<evidence type="ECO:0000256" key="6">
    <source>
        <dbReference type="ARBA" id="ARBA00023014"/>
    </source>
</evidence>
<evidence type="ECO:0000313" key="8">
    <source>
        <dbReference type="EMBL" id="GJG58576.1"/>
    </source>
</evidence>
<evidence type="ECO:0000256" key="2">
    <source>
        <dbReference type="ARBA" id="ARBA00022485"/>
    </source>
</evidence>
<dbReference type="Proteomes" id="UP000825483">
    <property type="component" value="Unassembled WGS sequence"/>
</dbReference>
<evidence type="ECO:0000256" key="4">
    <source>
        <dbReference type="ARBA" id="ARBA00022723"/>
    </source>
</evidence>
<keyword evidence="6" id="KW-0411">Iron-sulfur</keyword>
<keyword evidence="2" id="KW-0004">4Fe-4S</keyword>
<evidence type="ECO:0000313" key="9">
    <source>
        <dbReference type="Proteomes" id="UP000825483"/>
    </source>
</evidence>